<evidence type="ECO:0000313" key="1">
    <source>
        <dbReference type="EMBL" id="MBV6341089.1"/>
    </source>
</evidence>
<reference evidence="1 2" key="1">
    <citation type="journal article" date="2020" name="J Geophys Res Biogeosci">
        <title>Magnetotaxis as an Adaptation to Enable Bacterial Shuttling of Microbial Sulfur and Sulfur Cycling Across Aquatic Oxic#Anoxic Interfaces.</title>
        <authorList>
            <person name="Li J."/>
            <person name="Liu P."/>
            <person name="Wang J."/>
            <person name="Roberts A.P."/>
            <person name="Pan Y."/>
        </authorList>
    </citation>
    <scope>NUCLEOTIDE SEQUENCE [LARGE SCALE GENOMIC DNA]</scope>
    <source>
        <strain evidence="1 2">MYR-1_YQ</strain>
    </source>
</reference>
<name>A0ABS6RWS6_9BACT</name>
<accession>A0ABS6RWS6</accession>
<dbReference type="Proteomes" id="UP001196980">
    <property type="component" value="Unassembled WGS sequence"/>
</dbReference>
<dbReference type="EMBL" id="JABXWD010000071">
    <property type="protein sequence ID" value="MBV6341089.1"/>
    <property type="molecule type" value="Genomic_DNA"/>
</dbReference>
<gene>
    <name evidence="1" type="ORF">HWQ67_05780</name>
</gene>
<dbReference type="RefSeq" id="WP_218251701.1">
    <property type="nucleotide sequence ID" value="NZ_JABXWD010000071.1"/>
</dbReference>
<evidence type="ECO:0000313" key="2">
    <source>
        <dbReference type="Proteomes" id="UP001196980"/>
    </source>
</evidence>
<organism evidence="1 2">
    <name type="scientific">Candidatus Magnetobacterium casense</name>
    <dbReference type="NCBI Taxonomy" id="1455061"/>
    <lineage>
        <taxon>Bacteria</taxon>
        <taxon>Pseudomonadati</taxon>
        <taxon>Nitrospirota</taxon>
        <taxon>Thermodesulfovibrionia</taxon>
        <taxon>Thermodesulfovibrionales</taxon>
        <taxon>Candidatus Magnetobacteriaceae</taxon>
        <taxon>Candidatus Magnetobacterium</taxon>
    </lineage>
</organism>
<comment type="caution">
    <text evidence="1">The sequence shown here is derived from an EMBL/GenBank/DDBJ whole genome shotgun (WGS) entry which is preliminary data.</text>
</comment>
<sequence>MAKERMPGLTSPNEVWLRAVSWACADFCSRVEIPELQATEEIAGSANDSSYNMLSLSSGTFDRIIGKPFWGKYPLDFLEKGDFDSYYYDTDSKGTPQFYNIFESELRIAPIPNSAETLKVPYQMTSDDASNIPERYKNVLVKLTCMAMLPMGSPSWLAVNAEVESDISRYQGQVGYKPKSFKRPPYKQARQEIISNIDR</sequence>
<protein>
    <submittedName>
        <fullName evidence="1">Uncharacterized protein</fullName>
    </submittedName>
</protein>
<proteinExistence type="predicted"/>
<keyword evidence="2" id="KW-1185">Reference proteome</keyword>